<accession>A0A829FD50</accession>
<organism evidence="2 3">
    <name type="scientific">Enterococcus faecium EnGen0192</name>
    <dbReference type="NCBI Taxonomy" id="1157487"/>
    <lineage>
        <taxon>Bacteria</taxon>
        <taxon>Bacillati</taxon>
        <taxon>Bacillota</taxon>
        <taxon>Bacilli</taxon>
        <taxon>Lactobacillales</taxon>
        <taxon>Enterococcaceae</taxon>
        <taxon>Enterococcus</taxon>
    </lineage>
</organism>
<comment type="caution">
    <text evidence="2">The sequence shown here is derived from an EMBL/GenBank/DDBJ whole genome shotgun (WGS) entry which is preliminary data.</text>
</comment>
<dbReference type="EMBL" id="AITY01000024">
    <property type="protein sequence ID" value="EOM25333.1"/>
    <property type="molecule type" value="Genomic_DNA"/>
</dbReference>
<feature type="domain" description="Transposase DDE" evidence="1">
    <location>
        <begin position="117"/>
        <end position="243"/>
    </location>
</feature>
<dbReference type="Pfam" id="PF13751">
    <property type="entry name" value="DDE_Tnp_1_6"/>
    <property type="match status" value="1"/>
</dbReference>
<dbReference type="PANTHER" id="PTHR33408">
    <property type="entry name" value="TRANSPOSASE"/>
    <property type="match status" value="1"/>
</dbReference>
<dbReference type="AlphaFoldDB" id="A0A829FD50"/>
<evidence type="ECO:0000313" key="3">
    <source>
        <dbReference type="Proteomes" id="UP000013897"/>
    </source>
</evidence>
<gene>
    <name evidence="2" type="ORF">SSM_01218</name>
</gene>
<proteinExistence type="predicted"/>
<evidence type="ECO:0000259" key="1">
    <source>
        <dbReference type="Pfam" id="PF13751"/>
    </source>
</evidence>
<protein>
    <recommendedName>
        <fullName evidence="1">Transposase DDE domain-containing protein</fullName>
    </recommendedName>
</protein>
<reference evidence="2 3" key="1">
    <citation type="submission" date="2013-02" db="EMBL/GenBank/DDBJ databases">
        <title>The Genome Sequence of Enterococcus faecium HM1072.</title>
        <authorList>
            <consortium name="The Broad Institute Genome Sequencing Platform"/>
            <consortium name="The Broad Institute Genome Sequencing Center for Infectious Disease"/>
            <person name="Earl A.M."/>
            <person name="Gilmore M.S."/>
            <person name="Lebreton F."/>
            <person name="Courvalin P."/>
            <person name="Walker B."/>
            <person name="Young S.K."/>
            <person name="Zeng Q."/>
            <person name="Gargeya S."/>
            <person name="Fitzgerald M."/>
            <person name="Haas B."/>
            <person name="Abouelleil A."/>
            <person name="Alvarado L."/>
            <person name="Arachchi H.M."/>
            <person name="Berlin A.M."/>
            <person name="Chapman S.B."/>
            <person name="Dewar J."/>
            <person name="Goldberg J."/>
            <person name="Griggs A."/>
            <person name="Gujja S."/>
            <person name="Hansen M."/>
            <person name="Howarth C."/>
            <person name="Imamovic A."/>
            <person name="Larimer J."/>
            <person name="McCowan C."/>
            <person name="Murphy C."/>
            <person name="Neiman D."/>
            <person name="Pearson M."/>
            <person name="Priest M."/>
            <person name="Roberts A."/>
            <person name="Saif S."/>
            <person name="Shea T."/>
            <person name="Sisk P."/>
            <person name="Sykes S."/>
            <person name="Wortman J."/>
            <person name="Nusbaum C."/>
            <person name="Birren B."/>
        </authorList>
    </citation>
    <scope>NUCLEOTIDE SEQUENCE [LARGE SCALE GENOMIC DNA]</scope>
    <source>
        <strain evidence="2 3">HM1072</strain>
    </source>
</reference>
<evidence type="ECO:0000313" key="2">
    <source>
        <dbReference type="EMBL" id="EOM25333.1"/>
    </source>
</evidence>
<name>A0A829FD50_ENTFC</name>
<dbReference type="InterPro" id="IPR025668">
    <property type="entry name" value="Tnp_DDE_dom"/>
</dbReference>
<sequence length="299" mass="35821">MKDDYMRNDQLKPGYNLQIATENQYVLAYDLFPNPTDTKTLNPFLDSFLEQPNELPEYIVADAGYGSEENYMYINDILHKTPLITYASYHKENKKTYRDSPFVVDNWRYLEEEDMYICPAHRAVPFKRYSRRKDKSGFVRYFKIYECENCRGCPVRSQCTKAKSERNRQILVNNTWHYFKAECKKKLLEEKTGSIYRKRKIDVEPVFGHLKTHLAFQRFHLRGKQGAKIDIGLALMALNLRKLRKYMERKRRKEEKTSPILKLTIKIGLVFFWRKDYCPTLFLKDRQLLVFAHLLLFIF</sequence>
<dbReference type="Proteomes" id="UP000013897">
    <property type="component" value="Unassembled WGS sequence"/>
</dbReference>
<dbReference type="PANTHER" id="PTHR33408:SF2">
    <property type="entry name" value="TRANSPOSASE DDE DOMAIN-CONTAINING PROTEIN"/>
    <property type="match status" value="1"/>
</dbReference>